<dbReference type="InterPro" id="IPR009009">
    <property type="entry name" value="RlpA-like_DPBB"/>
</dbReference>
<dbReference type="InterPro" id="IPR007118">
    <property type="entry name" value="Expan_Lol_pI"/>
</dbReference>
<dbReference type="PANTHER" id="PTHR31692:SF2">
    <property type="entry name" value="EXPANSIN-LIKE B1"/>
    <property type="match status" value="1"/>
</dbReference>
<evidence type="ECO:0000313" key="6">
    <source>
        <dbReference type="Proteomes" id="UP001153076"/>
    </source>
</evidence>
<comment type="caution">
    <text evidence="5">The sequence shown here is derived from an EMBL/GenBank/DDBJ whole genome shotgun (WGS) entry which is preliminary data.</text>
</comment>
<dbReference type="EMBL" id="JAKOGI010000100">
    <property type="protein sequence ID" value="KAJ8444327.1"/>
    <property type="molecule type" value="Genomic_DNA"/>
</dbReference>
<dbReference type="OrthoDB" id="5823761at2759"/>
<dbReference type="Gene3D" id="2.40.40.10">
    <property type="entry name" value="RlpA-like domain"/>
    <property type="match status" value="1"/>
</dbReference>
<feature type="domain" description="Expansin-like EG45" evidence="3">
    <location>
        <begin position="53"/>
        <end position="157"/>
    </location>
</feature>
<feature type="domain" description="Expansin-like CBD" evidence="4">
    <location>
        <begin position="171"/>
        <end position="255"/>
    </location>
</feature>
<keyword evidence="2" id="KW-0732">Signal</keyword>
<dbReference type="Pfam" id="PF01357">
    <property type="entry name" value="Expansin_C"/>
    <property type="match status" value="1"/>
</dbReference>
<dbReference type="GO" id="GO:0009653">
    <property type="term" value="P:anatomical structure morphogenesis"/>
    <property type="evidence" value="ECO:0007669"/>
    <property type="project" value="UniProtKB-ARBA"/>
</dbReference>
<evidence type="ECO:0000259" key="3">
    <source>
        <dbReference type="PROSITE" id="PS50842"/>
    </source>
</evidence>
<evidence type="ECO:0000256" key="2">
    <source>
        <dbReference type="SAM" id="SignalP"/>
    </source>
</evidence>
<dbReference type="InterPro" id="IPR036908">
    <property type="entry name" value="RlpA-like_sf"/>
</dbReference>
<protein>
    <recommendedName>
        <fullName evidence="7">Expansin-like B1</fullName>
    </recommendedName>
</protein>
<dbReference type="Gene3D" id="2.60.40.760">
    <property type="entry name" value="Expansin, cellulose-binding-like domain"/>
    <property type="match status" value="1"/>
</dbReference>
<dbReference type="SUPFAM" id="SSF50685">
    <property type="entry name" value="Barwin-like endoglucanases"/>
    <property type="match status" value="1"/>
</dbReference>
<dbReference type="Proteomes" id="UP001153076">
    <property type="component" value="Unassembled WGS sequence"/>
</dbReference>
<evidence type="ECO:0000259" key="4">
    <source>
        <dbReference type="PROSITE" id="PS50843"/>
    </source>
</evidence>
<sequence>MLGKMTMSFEHNRSCALFLALVLLPLSTFCWQEPVEYSKAAYYIAPGGLGTPNGACGYGEYGRTINDGCVAVVSPSKLYRDGAGCGACYQVRCKAAECSEEGVTVVVTDQGGGPDTDFILSAPAFTKMAQPGCEKQLMVYGKVDIEYQRVPCKYPGKTLMLKVTELSRYDYYLSLEFLYQSGTSDITAVEILEEETLSWRPCQRSYGAVWDLSNPPKGVLTVRFFLAGSATVKARWVLVPTVIPAVWQPGVAYDTSIILDD</sequence>
<accession>A0A9Q1QJB0</accession>
<comment type="similarity">
    <text evidence="1">Belongs to the expansin family.</text>
</comment>
<keyword evidence="6" id="KW-1185">Reference proteome</keyword>
<dbReference type="PANTHER" id="PTHR31692">
    <property type="entry name" value="EXPANSIN-B3"/>
    <property type="match status" value="1"/>
</dbReference>
<dbReference type="PRINTS" id="PR01225">
    <property type="entry name" value="EXPANSNFAMLY"/>
</dbReference>
<dbReference type="AlphaFoldDB" id="A0A9Q1QJB0"/>
<dbReference type="SUPFAM" id="SSF49590">
    <property type="entry name" value="PHL pollen allergen"/>
    <property type="match status" value="1"/>
</dbReference>
<dbReference type="InterPro" id="IPR007117">
    <property type="entry name" value="Expansin_CBD"/>
</dbReference>
<feature type="chain" id="PRO_5040110549" description="Expansin-like B1" evidence="2">
    <location>
        <begin position="33"/>
        <end position="261"/>
    </location>
</feature>
<dbReference type="InterPro" id="IPR007112">
    <property type="entry name" value="Expansin/allergen_DPBB_dom"/>
</dbReference>
<evidence type="ECO:0000313" key="5">
    <source>
        <dbReference type="EMBL" id="KAJ8444327.1"/>
    </source>
</evidence>
<gene>
    <name evidence="5" type="ORF">Cgig2_019885</name>
</gene>
<dbReference type="SMART" id="SM00837">
    <property type="entry name" value="DPBB_1"/>
    <property type="match status" value="1"/>
</dbReference>
<reference evidence="5" key="1">
    <citation type="submission" date="2022-04" db="EMBL/GenBank/DDBJ databases">
        <title>Carnegiea gigantea Genome sequencing and assembly v2.</title>
        <authorList>
            <person name="Copetti D."/>
            <person name="Sanderson M.J."/>
            <person name="Burquez A."/>
            <person name="Wojciechowski M.F."/>
        </authorList>
    </citation>
    <scope>NUCLEOTIDE SEQUENCE</scope>
    <source>
        <strain evidence="5">SGP5-SGP5p</strain>
        <tissue evidence="5">Aerial part</tissue>
    </source>
</reference>
<evidence type="ECO:0008006" key="7">
    <source>
        <dbReference type="Google" id="ProtNLM"/>
    </source>
</evidence>
<dbReference type="GO" id="GO:0005576">
    <property type="term" value="C:extracellular region"/>
    <property type="evidence" value="ECO:0007669"/>
    <property type="project" value="InterPro"/>
</dbReference>
<name>A0A9Q1QJB0_9CARY</name>
<dbReference type="Pfam" id="PF03330">
    <property type="entry name" value="DPBB_1"/>
    <property type="match status" value="1"/>
</dbReference>
<proteinExistence type="inferred from homology"/>
<evidence type="ECO:0000256" key="1">
    <source>
        <dbReference type="RuleBase" id="RU003460"/>
    </source>
</evidence>
<dbReference type="InterPro" id="IPR036749">
    <property type="entry name" value="Expansin_CBD_sf"/>
</dbReference>
<organism evidence="5 6">
    <name type="scientific">Carnegiea gigantea</name>
    <dbReference type="NCBI Taxonomy" id="171969"/>
    <lineage>
        <taxon>Eukaryota</taxon>
        <taxon>Viridiplantae</taxon>
        <taxon>Streptophyta</taxon>
        <taxon>Embryophyta</taxon>
        <taxon>Tracheophyta</taxon>
        <taxon>Spermatophyta</taxon>
        <taxon>Magnoliopsida</taxon>
        <taxon>eudicotyledons</taxon>
        <taxon>Gunneridae</taxon>
        <taxon>Pentapetalae</taxon>
        <taxon>Caryophyllales</taxon>
        <taxon>Cactineae</taxon>
        <taxon>Cactaceae</taxon>
        <taxon>Cactoideae</taxon>
        <taxon>Echinocereeae</taxon>
        <taxon>Carnegiea</taxon>
    </lineage>
</organism>
<feature type="signal peptide" evidence="2">
    <location>
        <begin position="1"/>
        <end position="32"/>
    </location>
</feature>
<dbReference type="PROSITE" id="PS50843">
    <property type="entry name" value="EXPANSIN_CBD"/>
    <property type="match status" value="1"/>
</dbReference>
<dbReference type="PROSITE" id="PS50842">
    <property type="entry name" value="EXPANSIN_EG45"/>
    <property type="match status" value="1"/>
</dbReference>